<proteinExistence type="predicted"/>
<name>A0A9C7BLF8_9VIRU</name>
<reference evidence="1" key="1">
    <citation type="submission" date="2022-10" db="EMBL/GenBank/DDBJ databases">
        <title>Genome sequences of endogenous nimaviruses in decapod crustaceans.</title>
        <authorList>
            <person name="Kawato S."/>
            <person name="Nozaki R."/>
            <person name="Kondo H."/>
            <person name="Hirono I."/>
        </authorList>
    </citation>
    <scope>NUCLEOTIDE SEQUENCE</scope>
    <source>
        <strain evidence="1">Mikawa2016</strain>
    </source>
</reference>
<accession>A0A9C7BLF8</accession>
<sequence>MYMYTNAYVLQIPASVKHNIKCESLDDVARYRSHFTVGGEYINTPDKEGSIPGFGRGKDNQYRPSEASFGLHGNIRHYLITCTSSYLTMFSSQMIDLRYLQYVLSFQRD</sequence>
<organism evidence="1">
    <name type="scientific">Penaeus monodon majanivirus A</name>
    <dbReference type="NCBI Taxonomy" id="2984271"/>
    <lineage>
        <taxon>Viruses</taxon>
        <taxon>Viruses incertae sedis</taxon>
        <taxon>Naldaviricetes</taxon>
        <taxon>Nimaviridae</taxon>
    </lineage>
</organism>
<dbReference type="EMBL" id="LC738870">
    <property type="protein sequence ID" value="BDT61966.1"/>
    <property type="molecule type" value="Genomic_DNA"/>
</dbReference>
<protein>
    <submittedName>
        <fullName evidence="1">Uncharacterized protein</fullName>
    </submittedName>
</protein>
<evidence type="ECO:0000313" key="1">
    <source>
        <dbReference type="EMBL" id="BDT61966.1"/>
    </source>
</evidence>